<evidence type="ECO:0000256" key="1">
    <source>
        <dbReference type="ARBA" id="ARBA00004651"/>
    </source>
</evidence>
<keyword evidence="5" id="KW-0653">Protein transport</keyword>
<comment type="similarity">
    <text evidence="9">Belongs to the OXA1/ALB3/YidC family.</text>
</comment>
<dbReference type="Proteomes" id="UP000253034">
    <property type="component" value="Unassembled WGS sequence"/>
</dbReference>
<evidence type="ECO:0000259" key="11">
    <source>
        <dbReference type="Pfam" id="PF02096"/>
    </source>
</evidence>
<organism evidence="12 13">
    <name type="scientific">Anaerobacterium chartisolvens</name>
    <dbReference type="NCBI Taxonomy" id="1297424"/>
    <lineage>
        <taxon>Bacteria</taxon>
        <taxon>Bacillati</taxon>
        <taxon>Bacillota</taxon>
        <taxon>Clostridia</taxon>
        <taxon>Eubacteriales</taxon>
        <taxon>Oscillospiraceae</taxon>
        <taxon>Anaerobacterium</taxon>
    </lineage>
</organism>
<accession>A0A369B693</accession>
<protein>
    <submittedName>
        <fullName evidence="12">YidC/Oxa1 family membrane protein insertase</fullName>
    </submittedName>
</protein>
<dbReference type="GO" id="GO:0005886">
    <property type="term" value="C:plasma membrane"/>
    <property type="evidence" value="ECO:0007669"/>
    <property type="project" value="UniProtKB-SubCell"/>
</dbReference>
<reference evidence="12 13" key="1">
    <citation type="submission" date="2018-07" db="EMBL/GenBank/DDBJ databases">
        <title>Genomic Encyclopedia of Type Strains, Phase IV (KMG-IV): sequencing the most valuable type-strain genomes for metagenomic binning, comparative biology and taxonomic classification.</title>
        <authorList>
            <person name="Goeker M."/>
        </authorList>
    </citation>
    <scope>NUCLEOTIDE SEQUENCE [LARGE SCALE GENOMIC DNA]</scope>
    <source>
        <strain evidence="12 13">DSM 27016</strain>
    </source>
</reference>
<dbReference type="PANTHER" id="PTHR12428:SF65">
    <property type="entry name" value="CYTOCHROME C OXIDASE ASSEMBLY PROTEIN COX18, MITOCHONDRIAL"/>
    <property type="match status" value="1"/>
</dbReference>
<evidence type="ECO:0000256" key="4">
    <source>
        <dbReference type="ARBA" id="ARBA00022692"/>
    </source>
</evidence>
<evidence type="ECO:0000256" key="2">
    <source>
        <dbReference type="ARBA" id="ARBA00022448"/>
    </source>
</evidence>
<keyword evidence="8" id="KW-0143">Chaperone</keyword>
<evidence type="ECO:0000256" key="7">
    <source>
        <dbReference type="ARBA" id="ARBA00023136"/>
    </source>
</evidence>
<evidence type="ECO:0000256" key="5">
    <source>
        <dbReference type="ARBA" id="ARBA00022927"/>
    </source>
</evidence>
<dbReference type="NCBIfam" id="TIGR03592">
    <property type="entry name" value="yidC_oxa1_cterm"/>
    <property type="match status" value="1"/>
</dbReference>
<dbReference type="InterPro" id="IPR028055">
    <property type="entry name" value="YidC/Oxa/ALB_C"/>
</dbReference>
<evidence type="ECO:0000256" key="10">
    <source>
        <dbReference type="SAM" id="Phobius"/>
    </source>
</evidence>
<dbReference type="RefSeq" id="WP_242987576.1">
    <property type="nucleotide sequence ID" value="NZ_QPJT01000012.1"/>
</dbReference>
<comment type="caution">
    <text evidence="12">The sequence shown here is derived from an EMBL/GenBank/DDBJ whole genome shotgun (WGS) entry which is preliminary data.</text>
</comment>
<dbReference type="CDD" id="cd20070">
    <property type="entry name" value="5TM_YidC_Alb3"/>
    <property type="match status" value="1"/>
</dbReference>
<keyword evidence="13" id="KW-1185">Reference proteome</keyword>
<keyword evidence="6 10" id="KW-1133">Transmembrane helix</keyword>
<evidence type="ECO:0000256" key="6">
    <source>
        <dbReference type="ARBA" id="ARBA00022989"/>
    </source>
</evidence>
<keyword evidence="2" id="KW-0813">Transport</keyword>
<keyword evidence="7 10" id="KW-0472">Membrane</keyword>
<gene>
    <name evidence="12" type="ORF">DFR58_112122</name>
</gene>
<dbReference type="GO" id="GO:0032977">
    <property type="term" value="F:membrane insertase activity"/>
    <property type="evidence" value="ECO:0007669"/>
    <property type="project" value="InterPro"/>
</dbReference>
<feature type="domain" description="Membrane insertase YidC/Oxa/ALB C-terminal" evidence="11">
    <location>
        <begin position="27"/>
        <end position="286"/>
    </location>
</feature>
<name>A0A369B693_9FIRM</name>
<evidence type="ECO:0000313" key="12">
    <source>
        <dbReference type="EMBL" id="RCX16138.1"/>
    </source>
</evidence>
<comment type="subcellular location">
    <subcellularLocation>
        <location evidence="1">Cell membrane</location>
        <topology evidence="1">Multi-pass membrane protein</topology>
    </subcellularLocation>
    <subcellularLocation>
        <location evidence="9">Membrane</location>
        <topology evidence="9">Multi-pass membrane protein</topology>
    </subcellularLocation>
</comment>
<feature type="transmembrane region" description="Helical" evidence="10">
    <location>
        <begin position="27"/>
        <end position="47"/>
    </location>
</feature>
<dbReference type="PANTHER" id="PTHR12428">
    <property type="entry name" value="OXA1"/>
    <property type="match status" value="1"/>
</dbReference>
<dbReference type="GO" id="GO:0015031">
    <property type="term" value="P:protein transport"/>
    <property type="evidence" value="ECO:0007669"/>
    <property type="project" value="UniProtKB-KW"/>
</dbReference>
<dbReference type="GO" id="GO:0051205">
    <property type="term" value="P:protein insertion into membrane"/>
    <property type="evidence" value="ECO:0007669"/>
    <property type="project" value="TreeGrafter"/>
</dbReference>
<evidence type="ECO:0000256" key="3">
    <source>
        <dbReference type="ARBA" id="ARBA00022475"/>
    </source>
</evidence>
<dbReference type="InterPro" id="IPR047196">
    <property type="entry name" value="YidC_ALB_C"/>
</dbReference>
<feature type="transmembrane region" description="Helical" evidence="10">
    <location>
        <begin position="203"/>
        <end position="225"/>
    </location>
</feature>
<proteinExistence type="inferred from homology"/>
<feature type="transmembrane region" description="Helical" evidence="10">
    <location>
        <begin position="90"/>
        <end position="113"/>
    </location>
</feature>
<keyword evidence="3" id="KW-1003">Cell membrane</keyword>
<keyword evidence="4 9" id="KW-0812">Transmembrane</keyword>
<dbReference type="AlphaFoldDB" id="A0A369B693"/>
<sequence>MNILDPIAKPLGQFLYFIYNNLAFHNYGFAIIIFTIIIRLLILPLTIKQYKSSARMQELQPQIAEIQKRYKNDKEKMQQEMMKFYQDNKYNPAGGCLPVLVQMPILFSLWYVITKPFTYMLKMTHEQIYGLVENGKAIKNGLVQIFNVKATGYPEIEIIKKFTADKVGDFIGSDLSHKILDLKDGMHFLGLNLGDIPSYHIQFTWQSIGLVLIALLATATTFLSVKISMPKATQNANPQMGGMQNTMMYIAPVMTLVFSFQFPAGLGVYWTMGYIIQIFQQLYINKHVLKKKEVASK</sequence>
<evidence type="ECO:0000256" key="8">
    <source>
        <dbReference type="ARBA" id="ARBA00023186"/>
    </source>
</evidence>
<dbReference type="InterPro" id="IPR001708">
    <property type="entry name" value="YidC/ALB3/OXA1/COX18"/>
</dbReference>
<evidence type="ECO:0000313" key="13">
    <source>
        <dbReference type="Proteomes" id="UP000253034"/>
    </source>
</evidence>
<dbReference type="EMBL" id="QPJT01000012">
    <property type="protein sequence ID" value="RCX16138.1"/>
    <property type="molecule type" value="Genomic_DNA"/>
</dbReference>
<dbReference type="Pfam" id="PF02096">
    <property type="entry name" value="60KD_IMP"/>
    <property type="match status" value="1"/>
</dbReference>
<evidence type="ECO:0000256" key="9">
    <source>
        <dbReference type="RuleBase" id="RU003945"/>
    </source>
</evidence>